<keyword evidence="2 3" id="KW-0560">Oxidoreductase</keyword>
<dbReference type="SUPFAM" id="SSF52283">
    <property type="entry name" value="Formate/glycerate dehydrogenase catalytic domain-like"/>
    <property type="match status" value="1"/>
</dbReference>
<dbReference type="SUPFAM" id="SSF51735">
    <property type="entry name" value="NAD(P)-binding Rossmann-fold domains"/>
    <property type="match status" value="1"/>
</dbReference>
<dbReference type="Proteomes" id="UP001363010">
    <property type="component" value="Unassembled WGS sequence"/>
</dbReference>
<dbReference type="Gene3D" id="3.40.50.720">
    <property type="entry name" value="NAD(P)-binding Rossmann-like Domain"/>
    <property type="match status" value="2"/>
</dbReference>
<dbReference type="GO" id="GO:0016491">
    <property type="term" value="F:oxidoreductase activity"/>
    <property type="evidence" value="ECO:0007669"/>
    <property type="project" value="UniProtKB-KW"/>
</dbReference>
<evidence type="ECO:0000256" key="3">
    <source>
        <dbReference type="RuleBase" id="RU003719"/>
    </source>
</evidence>
<dbReference type="PANTHER" id="PTHR10996:SF283">
    <property type="entry name" value="GLYOXYLATE_HYDROXYPYRUVATE REDUCTASE B"/>
    <property type="match status" value="1"/>
</dbReference>
<comment type="caution">
    <text evidence="6">The sequence shown here is derived from an EMBL/GenBank/DDBJ whole genome shotgun (WGS) entry which is preliminary data.</text>
</comment>
<comment type="similarity">
    <text evidence="1 3">Belongs to the D-isomer specific 2-hydroxyacid dehydrogenase family.</text>
</comment>
<evidence type="ECO:0000256" key="1">
    <source>
        <dbReference type="ARBA" id="ARBA00005854"/>
    </source>
</evidence>
<dbReference type="InterPro" id="IPR006139">
    <property type="entry name" value="D-isomer_2_OHA_DH_cat_dom"/>
</dbReference>
<dbReference type="CDD" id="cd05301">
    <property type="entry name" value="GDH"/>
    <property type="match status" value="1"/>
</dbReference>
<dbReference type="RefSeq" id="WP_340368068.1">
    <property type="nucleotide sequence ID" value="NZ_JBBKZV010000049.1"/>
</dbReference>
<dbReference type="Pfam" id="PF02826">
    <property type="entry name" value="2-Hacid_dh_C"/>
    <property type="match status" value="1"/>
</dbReference>
<dbReference type="InterPro" id="IPR006140">
    <property type="entry name" value="D-isomer_DH_NAD-bd"/>
</dbReference>
<dbReference type="InterPro" id="IPR050223">
    <property type="entry name" value="D-isomer_2-hydroxyacid_DH"/>
</dbReference>
<dbReference type="EMBL" id="JBBKZV010000049">
    <property type="protein sequence ID" value="MEJ8827037.1"/>
    <property type="molecule type" value="Genomic_DNA"/>
</dbReference>
<proteinExistence type="inferred from homology"/>
<name>A0ABU8WAG1_9BURK</name>
<reference evidence="6 7" key="1">
    <citation type="submission" date="2024-03" db="EMBL/GenBank/DDBJ databases">
        <title>Novel species of the genus Variovorax.</title>
        <authorList>
            <person name="Liu Q."/>
            <person name="Xin Y.-H."/>
        </authorList>
    </citation>
    <scope>NUCLEOTIDE SEQUENCE [LARGE SCALE GENOMIC DNA]</scope>
    <source>
        <strain evidence="6 7">KACC 18501</strain>
    </source>
</reference>
<protein>
    <submittedName>
        <fullName evidence="6">D-glycerate dehydrogenase</fullName>
        <ecNumber evidence="6">1.1.1.-</ecNumber>
    </submittedName>
</protein>
<feature type="domain" description="D-isomer specific 2-hydroxyacid dehydrogenase NAD-binding" evidence="5">
    <location>
        <begin position="120"/>
        <end position="296"/>
    </location>
</feature>
<dbReference type="EC" id="1.1.1.-" evidence="6"/>
<sequence length="333" mass="35935">MNSSDQTIATPRRRLLITGVPPQKVIDRAEASFDVTLWREPTPIGARLAGEAQGHDAVLVMPGDKLDAACIGALPRSVQVLATYSVGFDHIDLAAATARRLPVFNTPDVLTESVADLALFLILAAARDTTSAERTLREGRWGPWAPTSMLGRSLQDQRLGIFGMGRIGQAIARRALAFGMQLHYHNRSRLPAEREAGAVFHDTLEGMLAQSDVLCICAPSTPELRNAVDARRVACLPRGAMVVNVARGDLVDEPALFAAVHEGRVGAIGFDVYRNEPRIDPRWLDLPHATLLPHIGSATTEVRTAMGMTALDGVESHFAGRPAANLLNPETCH</sequence>
<dbReference type="PROSITE" id="PS00065">
    <property type="entry name" value="D_2_HYDROXYACID_DH_1"/>
    <property type="match status" value="1"/>
</dbReference>
<evidence type="ECO:0000313" key="7">
    <source>
        <dbReference type="Proteomes" id="UP001363010"/>
    </source>
</evidence>
<dbReference type="InterPro" id="IPR029752">
    <property type="entry name" value="D-isomer_DH_CS1"/>
</dbReference>
<dbReference type="Pfam" id="PF00389">
    <property type="entry name" value="2-Hacid_dh"/>
    <property type="match status" value="1"/>
</dbReference>
<dbReference type="InterPro" id="IPR029753">
    <property type="entry name" value="D-isomer_DH_CS"/>
</dbReference>
<evidence type="ECO:0000259" key="5">
    <source>
        <dbReference type="Pfam" id="PF02826"/>
    </source>
</evidence>
<dbReference type="PANTHER" id="PTHR10996">
    <property type="entry name" value="2-HYDROXYACID DEHYDROGENASE-RELATED"/>
    <property type="match status" value="1"/>
</dbReference>
<evidence type="ECO:0000259" key="4">
    <source>
        <dbReference type="Pfam" id="PF00389"/>
    </source>
</evidence>
<keyword evidence="7" id="KW-1185">Reference proteome</keyword>
<dbReference type="PROSITE" id="PS00671">
    <property type="entry name" value="D_2_HYDROXYACID_DH_3"/>
    <property type="match status" value="1"/>
</dbReference>
<evidence type="ECO:0000256" key="2">
    <source>
        <dbReference type="ARBA" id="ARBA00023002"/>
    </source>
</evidence>
<gene>
    <name evidence="6" type="ORF">WKW80_34440</name>
</gene>
<accession>A0ABU8WAG1</accession>
<dbReference type="InterPro" id="IPR036291">
    <property type="entry name" value="NAD(P)-bd_dom_sf"/>
</dbReference>
<feature type="domain" description="D-isomer specific 2-hydroxyacid dehydrogenase catalytic" evidence="4">
    <location>
        <begin position="22"/>
        <end position="328"/>
    </location>
</feature>
<evidence type="ECO:0000313" key="6">
    <source>
        <dbReference type="EMBL" id="MEJ8827037.1"/>
    </source>
</evidence>
<organism evidence="6 7">
    <name type="scientific">Variovorax humicola</name>
    <dbReference type="NCBI Taxonomy" id="1769758"/>
    <lineage>
        <taxon>Bacteria</taxon>
        <taxon>Pseudomonadati</taxon>
        <taxon>Pseudomonadota</taxon>
        <taxon>Betaproteobacteria</taxon>
        <taxon>Burkholderiales</taxon>
        <taxon>Comamonadaceae</taxon>
        <taxon>Variovorax</taxon>
    </lineage>
</organism>